<sequence>MDVSFLQEELKRWGELIITAGGSTFEIHGGDNVQFDVQKNIIRFRAPDAEYVLNGASIAFVKMHLGHIAE</sequence>
<proteinExistence type="predicted"/>
<dbReference type="EMBL" id="CP071182">
    <property type="protein sequence ID" value="QSO46919.1"/>
    <property type="molecule type" value="Genomic_DNA"/>
</dbReference>
<gene>
    <name evidence="1" type="ORF">JZ786_21220</name>
</gene>
<reference evidence="1 2" key="1">
    <citation type="submission" date="2021-02" db="EMBL/GenBank/DDBJ databases">
        <title>Alicyclobacillus curvatus sp. nov. and Alicyclobacillus mengziensis sp. nov., two acidophilic bacteria isolated from acid mine drainage.</title>
        <authorList>
            <person name="Huang Y."/>
        </authorList>
    </citation>
    <scope>NUCLEOTIDE SEQUENCE [LARGE SCALE GENOMIC DNA]</scope>
    <source>
        <strain evidence="1 2">S30H14</strain>
    </source>
</reference>
<dbReference type="RefSeq" id="WP_206656280.1">
    <property type="nucleotide sequence ID" value="NZ_CP071182.1"/>
</dbReference>
<accession>A0A9X7VY90</accession>
<dbReference type="AlphaFoldDB" id="A0A9X7VY90"/>
<evidence type="ECO:0000313" key="2">
    <source>
        <dbReference type="Proteomes" id="UP000663505"/>
    </source>
</evidence>
<organism evidence="1 2">
    <name type="scientific">Alicyclobacillus mengziensis</name>
    <dbReference type="NCBI Taxonomy" id="2931921"/>
    <lineage>
        <taxon>Bacteria</taxon>
        <taxon>Bacillati</taxon>
        <taxon>Bacillota</taxon>
        <taxon>Bacilli</taxon>
        <taxon>Bacillales</taxon>
        <taxon>Alicyclobacillaceae</taxon>
        <taxon>Alicyclobacillus</taxon>
    </lineage>
</organism>
<protein>
    <submittedName>
        <fullName evidence="1">Uncharacterized protein</fullName>
    </submittedName>
</protein>
<keyword evidence="2" id="KW-1185">Reference proteome</keyword>
<evidence type="ECO:0000313" key="1">
    <source>
        <dbReference type="EMBL" id="QSO46919.1"/>
    </source>
</evidence>
<name>A0A9X7VY90_9BACL</name>
<dbReference type="Proteomes" id="UP000663505">
    <property type="component" value="Chromosome"/>
</dbReference>
<dbReference type="KEGG" id="afx:JZ786_21220"/>